<evidence type="ECO:0000313" key="10">
    <source>
        <dbReference type="Proteomes" id="UP000236291"/>
    </source>
</evidence>
<name>A0A2K3KRS6_TRIPR</name>
<gene>
    <name evidence="9" type="ORF">L195_g064231</name>
</gene>
<dbReference type="PANTHER" id="PTHR46297:SF1">
    <property type="entry name" value="ZINC FINGER CCCH-TYPE WITH G PATCH DOMAIN-CONTAINING PROTEIN"/>
    <property type="match status" value="1"/>
</dbReference>
<sequence length="60" mass="6568">MRREKERLEEKKKAQKQNAGLGQGVSLDFGAFENHTKGIGSKLLAKMGYKFGGGLGTNQQ</sequence>
<dbReference type="Pfam" id="PF01585">
    <property type="entry name" value="G-patch"/>
    <property type="match status" value="1"/>
</dbReference>
<feature type="compositionally biased region" description="Basic and acidic residues" evidence="7">
    <location>
        <begin position="1"/>
        <end position="12"/>
    </location>
</feature>
<feature type="region of interest" description="Disordered" evidence="7">
    <location>
        <begin position="1"/>
        <end position="20"/>
    </location>
</feature>
<reference evidence="9 10" key="2">
    <citation type="journal article" date="2017" name="Front. Plant Sci.">
        <title>Gene Classification and Mining of Molecular Markers Useful in Red Clover (Trifolium pratense) Breeding.</title>
        <authorList>
            <person name="Istvanek J."/>
            <person name="Dluhosova J."/>
            <person name="Dluhos P."/>
            <person name="Patkova L."/>
            <person name="Nedelnik J."/>
            <person name="Repkova J."/>
        </authorList>
    </citation>
    <scope>NUCLEOTIDE SEQUENCE [LARGE SCALE GENOMIC DNA]</scope>
    <source>
        <strain evidence="10">cv. Tatra</strain>
        <tissue evidence="9">Young leaves</tissue>
    </source>
</reference>
<dbReference type="Proteomes" id="UP000236291">
    <property type="component" value="Unassembled WGS sequence"/>
</dbReference>
<evidence type="ECO:0000256" key="1">
    <source>
        <dbReference type="ARBA" id="ARBA00004123"/>
    </source>
</evidence>
<evidence type="ECO:0000256" key="6">
    <source>
        <dbReference type="ARBA" id="ARBA00023242"/>
    </source>
</evidence>
<accession>A0A2K3KRS6</accession>
<dbReference type="GO" id="GO:0000978">
    <property type="term" value="F:RNA polymerase II cis-regulatory region sequence-specific DNA binding"/>
    <property type="evidence" value="ECO:0007669"/>
    <property type="project" value="TreeGrafter"/>
</dbReference>
<keyword evidence="5" id="KW-0238">DNA-binding</keyword>
<feature type="domain" description="G-patch" evidence="8">
    <location>
        <begin position="36"/>
        <end position="60"/>
    </location>
</feature>
<dbReference type="GO" id="GO:0005634">
    <property type="term" value="C:nucleus"/>
    <property type="evidence" value="ECO:0007669"/>
    <property type="project" value="UniProtKB-SubCell"/>
</dbReference>
<evidence type="ECO:0000313" key="9">
    <source>
        <dbReference type="EMBL" id="PNX68980.1"/>
    </source>
</evidence>
<dbReference type="ExpressionAtlas" id="A0A2K3KRS6">
    <property type="expression patterns" value="baseline"/>
</dbReference>
<dbReference type="EMBL" id="ASHM01239088">
    <property type="protein sequence ID" value="PNX68980.1"/>
    <property type="molecule type" value="Genomic_DNA"/>
</dbReference>
<comment type="caution">
    <text evidence="9">The sequence shown here is derived from an EMBL/GenBank/DDBJ whole genome shotgun (WGS) entry which is preliminary data.</text>
</comment>
<reference evidence="9 10" key="1">
    <citation type="journal article" date="2014" name="Am. J. Bot.">
        <title>Genome assembly and annotation for red clover (Trifolium pratense; Fabaceae).</title>
        <authorList>
            <person name="Istvanek J."/>
            <person name="Jaros M."/>
            <person name="Krenek A."/>
            <person name="Repkova J."/>
        </authorList>
    </citation>
    <scope>NUCLEOTIDE SEQUENCE [LARGE SCALE GENOMIC DNA]</scope>
    <source>
        <strain evidence="10">cv. Tatra</strain>
        <tissue evidence="9">Young leaves</tissue>
    </source>
</reference>
<dbReference type="PROSITE" id="PS50174">
    <property type="entry name" value="G_PATCH"/>
    <property type="match status" value="1"/>
</dbReference>
<protein>
    <submittedName>
        <fullName evidence="9">Tuftelin-interacting protein 11</fullName>
    </submittedName>
</protein>
<evidence type="ECO:0000256" key="2">
    <source>
        <dbReference type="ARBA" id="ARBA00022723"/>
    </source>
</evidence>
<keyword evidence="3" id="KW-0863">Zinc-finger</keyword>
<dbReference type="PANTHER" id="PTHR46297">
    <property type="entry name" value="ZINC FINGER CCCH-TYPE WITH G PATCH DOMAIN-CONTAINING PROTEIN"/>
    <property type="match status" value="1"/>
</dbReference>
<keyword evidence="4" id="KW-0862">Zinc</keyword>
<proteinExistence type="predicted"/>
<dbReference type="GO" id="GO:0008270">
    <property type="term" value="F:zinc ion binding"/>
    <property type="evidence" value="ECO:0007669"/>
    <property type="project" value="UniProtKB-KW"/>
</dbReference>
<evidence type="ECO:0000259" key="8">
    <source>
        <dbReference type="PROSITE" id="PS50174"/>
    </source>
</evidence>
<dbReference type="InterPro" id="IPR000467">
    <property type="entry name" value="G_patch_dom"/>
</dbReference>
<organism evidence="9 10">
    <name type="scientific">Trifolium pratense</name>
    <name type="common">Red clover</name>
    <dbReference type="NCBI Taxonomy" id="57577"/>
    <lineage>
        <taxon>Eukaryota</taxon>
        <taxon>Viridiplantae</taxon>
        <taxon>Streptophyta</taxon>
        <taxon>Embryophyta</taxon>
        <taxon>Tracheophyta</taxon>
        <taxon>Spermatophyta</taxon>
        <taxon>Magnoliopsida</taxon>
        <taxon>eudicotyledons</taxon>
        <taxon>Gunneridae</taxon>
        <taxon>Pentapetalae</taxon>
        <taxon>rosids</taxon>
        <taxon>fabids</taxon>
        <taxon>Fabales</taxon>
        <taxon>Fabaceae</taxon>
        <taxon>Papilionoideae</taxon>
        <taxon>50 kb inversion clade</taxon>
        <taxon>NPAAA clade</taxon>
        <taxon>Hologalegina</taxon>
        <taxon>IRL clade</taxon>
        <taxon>Trifolieae</taxon>
        <taxon>Trifolium</taxon>
    </lineage>
</organism>
<dbReference type="STRING" id="57577.A0A2K3KRS6"/>
<evidence type="ECO:0000256" key="3">
    <source>
        <dbReference type="ARBA" id="ARBA00022771"/>
    </source>
</evidence>
<evidence type="ECO:0000256" key="4">
    <source>
        <dbReference type="ARBA" id="ARBA00022833"/>
    </source>
</evidence>
<keyword evidence="6" id="KW-0539">Nucleus</keyword>
<feature type="non-terminal residue" evidence="9">
    <location>
        <position position="60"/>
    </location>
</feature>
<keyword evidence="2" id="KW-0479">Metal-binding</keyword>
<comment type="subcellular location">
    <subcellularLocation>
        <location evidence="1">Nucleus</location>
    </subcellularLocation>
</comment>
<dbReference type="GO" id="GO:0001227">
    <property type="term" value="F:DNA-binding transcription repressor activity, RNA polymerase II-specific"/>
    <property type="evidence" value="ECO:0007669"/>
    <property type="project" value="TreeGrafter"/>
</dbReference>
<evidence type="ECO:0000256" key="5">
    <source>
        <dbReference type="ARBA" id="ARBA00023125"/>
    </source>
</evidence>
<dbReference type="AlphaFoldDB" id="A0A2K3KRS6"/>
<evidence type="ECO:0000256" key="7">
    <source>
        <dbReference type="SAM" id="MobiDB-lite"/>
    </source>
</evidence>